<feature type="compositionally biased region" description="Low complexity" evidence="2">
    <location>
        <begin position="299"/>
        <end position="313"/>
    </location>
</feature>
<feature type="region of interest" description="Disordered" evidence="2">
    <location>
        <begin position="284"/>
        <end position="313"/>
    </location>
</feature>
<dbReference type="InterPro" id="IPR032675">
    <property type="entry name" value="LRR_dom_sf"/>
</dbReference>
<comment type="caution">
    <text evidence="3">The sequence shown here is derived from an EMBL/GenBank/DDBJ whole genome shotgun (WGS) entry which is preliminary data.</text>
</comment>
<evidence type="ECO:0000313" key="3">
    <source>
        <dbReference type="EMBL" id="KAK3257934.1"/>
    </source>
</evidence>
<sequence>MWHKRKGWQEEPATSDAGTESRRPVGSVEKLRARMTAVRPNSGAVHSKTRPPLATNQKRPSSSIPRTKTAKTTSVLYEKEFEYDADLWKSFDVARPEDSSTSDLQPKDTRLTPLPSLDVSAVKSNWAFTKPKEVWASVDYGKFRIPVKKDTVIKSKPIRPELLSASRPDLIYGALHKSGGAAVQSHAGHQVPTAVQRARASDQELVQQLKTHADRYMPLYPPPPEPPRLVSGPQPSRWNIPTADLENSGSDDEAPRGLHYSAKQRMSQTPGIDGPSLHEMAIQMSRSSTPAEPEEKQLQHQQARPQPQQVHAQEISDDLAAPASMWNLTDLDRDSLKGSASAPQFGGPARDSLGQEALASEELFSDTASVSEMDRPLTPVNMDVGLMEHHLPQGSWDVCASRLAIRADETETTMANRRLQSIQQRRQQQTRLAYLEKVKKRMEEEEAKHKPRPAPKPKPTAKAAPAPAPAPAAEDASSRPARKPRSSRTPSKVFLSRVNSATLQVPSPMQSYRAPSHSDDENTPLPDDAMVLAKRKPADDAKAYDQLVKHIAGDALDLTTMRITVAMSMVLGDFFSTQHAGLIVLRLRNCSLDTPALEAMAGTLRPNIQIQELDLTECAMSWRSVKGIMPLLDKQGPTYARQEGLPASALLSTLTSVTLRGNAVGDHGAKLMAKALGRNEILTRLDMSRCSFGEVGAIALGKMLGENNHLQWLSVEWNHIGHNDGARILADGLAHSISLTFVDMSECGLRDEGASYMAKMLLANATLMELDLSNNGLGQGASLVLAESLKENATLERLHLRGNALGLEGGQRLLRAMLTNSTLNFVDLSRCVFKTTFEKDVTYDDEEPSGAYRLDLSKPIHFQIAKKLVELWHECGPDTWQTAKYNGSKFKLLPSHKWPERMPERGELELIVVLGVNRLKSNEVTAQLDDDSFDEMWTNIITAATTDEWRLSYLKLLAAVLYFDIDQVCKMLAKLNWAVDRVEATVVLFARIIDIENLVVLENYLRESEWDEVMQRLGELSSFSASNASGHYHLILSQPLDYTVACRLRIEYLNQFRENLCDGQIKCAMRNMKWDGTFVEGMEQFVDARVLMDWQIPREGILIFDFITYRRPPPTAQPIPEKVWRLVMLRLPNLLTQGLDSMLEEVDVAMSKYNKQTQLGPKGKRKKKKLDAEAGGEEDMHMIRNAERMPWLECSQQYSLAAQDVIQTVEEIEAMEAHERDKMVYDYEWIMRDGERPTAESLVGMNKVGSVSVSQGAVINLDEKYPRSVIFVQ</sequence>
<protein>
    <submittedName>
        <fullName evidence="3">Uncharacterized protein</fullName>
    </submittedName>
</protein>
<organism evidence="3 4">
    <name type="scientific">Cymbomonas tetramitiformis</name>
    <dbReference type="NCBI Taxonomy" id="36881"/>
    <lineage>
        <taxon>Eukaryota</taxon>
        <taxon>Viridiplantae</taxon>
        <taxon>Chlorophyta</taxon>
        <taxon>Pyramimonadophyceae</taxon>
        <taxon>Pyramimonadales</taxon>
        <taxon>Pyramimonadaceae</taxon>
        <taxon>Cymbomonas</taxon>
    </lineage>
</organism>
<dbReference type="Gene3D" id="3.80.10.10">
    <property type="entry name" value="Ribonuclease Inhibitor"/>
    <property type="match status" value="1"/>
</dbReference>
<feature type="region of interest" description="Disordered" evidence="2">
    <location>
        <begin position="94"/>
        <end position="114"/>
    </location>
</feature>
<evidence type="ECO:0000313" key="4">
    <source>
        <dbReference type="Proteomes" id="UP001190700"/>
    </source>
</evidence>
<dbReference type="EMBL" id="LGRX02019962">
    <property type="protein sequence ID" value="KAK3257934.1"/>
    <property type="molecule type" value="Genomic_DNA"/>
</dbReference>
<accession>A0AAE0FDX8</accession>
<name>A0AAE0FDX8_9CHLO</name>
<feature type="non-terminal residue" evidence="3">
    <location>
        <position position="1273"/>
    </location>
</feature>
<dbReference type="PANTHER" id="PTHR24114">
    <property type="entry name" value="LEUCINE RICH REPEAT FAMILY PROTEIN"/>
    <property type="match status" value="1"/>
</dbReference>
<feature type="region of interest" description="Disordered" evidence="2">
    <location>
        <begin position="1"/>
        <end position="71"/>
    </location>
</feature>
<dbReference type="Pfam" id="PF13516">
    <property type="entry name" value="LRR_6"/>
    <property type="match status" value="4"/>
</dbReference>
<dbReference type="PANTHER" id="PTHR24114:SF2">
    <property type="entry name" value="F-BOX DOMAIN-CONTAINING PROTEIN-RELATED"/>
    <property type="match status" value="1"/>
</dbReference>
<evidence type="ECO:0000256" key="1">
    <source>
        <dbReference type="ARBA" id="ARBA00004430"/>
    </source>
</evidence>
<keyword evidence="4" id="KW-1185">Reference proteome</keyword>
<proteinExistence type="predicted"/>
<gene>
    <name evidence="3" type="ORF">CYMTET_32996</name>
</gene>
<feature type="region of interest" description="Disordered" evidence="2">
    <location>
        <begin position="1157"/>
        <end position="1176"/>
    </location>
</feature>
<feature type="compositionally biased region" description="Polar residues" evidence="2">
    <location>
        <begin position="54"/>
        <end position="71"/>
    </location>
</feature>
<feature type="compositionally biased region" description="Polar residues" evidence="2">
    <location>
        <begin position="497"/>
        <end position="510"/>
    </location>
</feature>
<dbReference type="SUPFAM" id="SSF52047">
    <property type="entry name" value="RNI-like"/>
    <property type="match status" value="1"/>
</dbReference>
<feature type="compositionally biased region" description="Low complexity" evidence="2">
    <location>
        <begin position="460"/>
        <end position="479"/>
    </location>
</feature>
<feature type="region of interest" description="Disordered" evidence="2">
    <location>
        <begin position="221"/>
        <end position="256"/>
    </location>
</feature>
<dbReference type="InterPro" id="IPR001611">
    <property type="entry name" value="Leu-rich_rpt"/>
</dbReference>
<reference evidence="3 4" key="1">
    <citation type="journal article" date="2015" name="Genome Biol. Evol.">
        <title>Comparative Genomics of a Bacterivorous Green Alga Reveals Evolutionary Causalities and Consequences of Phago-Mixotrophic Mode of Nutrition.</title>
        <authorList>
            <person name="Burns J.A."/>
            <person name="Paasch A."/>
            <person name="Narechania A."/>
            <person name="Kim E."/>
        </authorList>
    </citation>
    <scope>NUCLEOTIDE SEQUENCE [LARGE SCALE GENOMIC DNA]</scope>
    <source>
        <strain evidence="3 4">PLY_AMNH</strain>
    </source>
</reference>
<dbReference type="AlphaFoldDB" id="A0AAE0FDX8"/>
<dbReference type="InterPro" id="IPR052394">
    <property type="entry name" value="LRR-containing"/>
</dbReference>
<evidence type="ECO:0000256" key="2">
    <source>
        <dbReference type="SAM" id="MobiDB-lite"/>
    </source>
</evidence>
<dbReference type="SMART" id="SM00368">
    <property type="entry name" value="LRR_RI"/>
    <property type="match status" value="7"/>
</dbReference>
<feature type="region of interest" description="Disordered" evidence="2">
    <location>
        <begin position="441"/>
        <end position="524"/>
    </location>
</feature>
<dbReference type="Proteomes" id="UP001190700">
    <property type="component" value="Unassembled WGS sequence"/>
</dbReference>
<dbReference type="GO" id="GO:0005930">
    <property type="term" value="C:axoneme"/>
    <property type="evidence" value="ECO:0007669"/>
    <property type="project" value="UniProtKB-SubCell"/>
</dbReference>
<comment type="subcellular location">
    <subcellularLocation>
        <location evidence="1">Cytoplasm</location>
        <location evidence="1">Cytoskeleton</location>
        <location evidence="1">Cilium axoneme</location>
    </subcellularLocation>
</comment>